<comment type="caution">
    <text evidence="4">The sequence shown here is derived from an EMBL/GenBank/DDBJ whole genome shotgun (WGS) entry which is preliminary data.</text>
</comment>
<feature type="region of interest" description="Disordered" evidence="1">
    <location>
        <begin position="22"/>
        <end position="51"/>
    </location>
</feature>
<dbReference type="Proteomes" id="UP000563426">
    <property type="component" value="Unassembled WGS sequence"/>
</dbReference>
<evidence type="ECO:0000313" key="4">
    <source>
        <dbReference type="EMBL" id="NOK34107.1"/>
    </source>
</evidence>
<keyword evidence="2" id="KW-0812">Transmembrane</keyword>
<feature type="chain" id="PRO_5030917800" description="Elastin" evidence="3">
    <location>
        <begin position="23"/>
        <end position="227"/>
    </location>
</feature>
<keyword evidence="2" id="KW-1133">Transmembrane helix</keyword>
<reference evidence="4 5" key="1">
    <citation type="submission" date="2020-05" db="EMBL/GenBank/DDBJ databases">
        <authorList>
            <person name="Whitworth D."/>
        </authorList>
    </citation>
    <scope>NUCLEOTIDE SEQUENCE [LARGE SCALE GENOMIC DNA]</scope>
    <source>
        <strain evidence="4 5">AB043B</strain>
    </source>
</reference>
<dbReference type="EMBL" id="JABFJV010000059">
    <property type="protein sequence ID" value="NOK34107.1"/>
    <property type="molecule type" value="Genomic_DNA"/>
</dbReference>
<gene>
    <name evidence="4" type="ORF">HMI49_12975</name>
</gene>
<evidence type="ECO:0000313" key="5">
    <source>
        <dbReference type="Proteomes" id="UP000563426"/>
    </source>
</evidence>
<organism evidence="4 5">
    <name type="scientific">Corallococcus exercitus</name>
    <dbReference type="NCBI Taxonomy" id="2316736"/>
    <lineage>
        <taxon>Bacteria</taxon>
        <taxon>Pseudomonadati</taxon>
        <taxon>Myxococcota</taxon>
        <taxon>Myxococcia</taxon>
        <taxon>Myxococcales</taxon>
        <taxon>Cystobacterineae</taxon>
        <taxon>Myxococcaceae</taxon>
        <taxon>Corallococcus</taxon>
    </lineage>
</organism>
<name>A0A7Y4KI75_9BACT</name>
<proteinExistence type="predicted"/>
<evidence type="ECO:0000256" key="2">
    <source>
        <dbReference type="SAM" id="Phobius"/>
    </source>
</evidence>
<keyword evidence="2" id="KW-0472">Membrane</keyword>
<feature type="transmembrane region" description="Helical" evidence="2">
    <location>
        <begin position="69"/>
        <end position="94"/>
    </location>
</feature>
<evidence type="ECO:0000256" key="3">
    <source>
        <dbReference type="SAM" id="SignalP"/>
    </source>
</evidence>
<sequence length="227" mass="22584">MRRYPGVLLLLWLALSPEVARAQGGPASRDPESLNLLTPPGMAPEPPFAPTTVSATARASSDYRVGKHLALGTLMGSAGFVSGALTGLFVGVGLDRRCDALGCPGSAMSLVPVGLGAAIGTSLPIYFAGNMSGGQGSYGLTLLGATLGAVPSALLTLSDDSALRSVGVIGLVVMPFVGSFLGYGLSQGGDAADAWPPSTPSLPGAQVTPVLGMSKQGAVVGGLMGQF</sequence>
<evidence type="ECO:0008006" key="6">
    <source>
        <dbReference type="Google" id="ProtNLM"/>
    </source>
</evidence>
<feature type="transmembrane region" description="Helical" evidence="2">
    <location>
        <begin position="138"/>
        <end position="157"/>
    </location>
</feature>
<protein>
    <recommendedName>
        <fullName evidence="6">Elastin</fullName>
    </recommendedName>
</protein>
<feature type="transmembrane region" description="Helical" evidence="2">
    <location>
        <begin position="166"/>
        <end position="185"/>
    </location>
</feature>
<evidence type="ECO:0000256" key="1">
    <source>
        <dbReference type="SAM" id="MobiDB-lite"/>
    </source>
</evidence>
<accession>A0A7Y4KI75</accession>
<feature type="transmembrane region" description="Helical" evidence="2">
    <location>
        <begin position="106"/>
        <end position="126"/>
    </location>
</feature>
<dbReference type="RefSeq" id="WP_147441743.1">
    <property type="nucleotide sequence ID" value="NZ_JABFJV010000059.1"/>
</dbReference>
<feature type="signal peptide" evidence="3">
    <location>
        <begin position="1"/>
        <end position="22"/>
    </location>
</feature>
<dbReference type="OrthoDB" id="9827731at2"/>
<keyword evidence="3" id="KW-0732">Signal</keyword>
<dbReference type="AlphaFoldDB" id="A0A7Y4KI75"/>
<keyword evidence="5" id="KW-1185">Reference proteome</keyword>